<dbReference type="PROSITE" id="PS50878">
    <property type="entry name" value="RT_POL"/>
    <property type="match status" value="1"/>
</dbReference>
<evidence type="ECO:0000313" key="8">
    <source>
        <dbReference type="Proteomes" id="UP000016534"/>
    </source>
</evidence>
<dbReference type="GO" id="GO:0003964">
    <property type="term" value="F:RNA-directed DNA polymerase activity"/>
    <property type="evidence" value="ECO:0007669"/>
    <property type="project" value="UniProtKB-KW"/>
</dbReference>
<evidence type="ECO:0000256" key="4">
    <source>
        <dbReference type="ARBA" id="ARBA00022842"/>
    </source>
</evidence>
<dbReference type="Pfam" id="PF00078">
    <property type="entry name" value="RVT_1"/>
    <property type="match status" value="1"/>
</dbReference>
<evidence type="ECO:0000313" key="7">
    <source>
        <dbReference type="EMBL" id="ERG60142.1"/>
    </source>
</evidence>
<dbReference type="Proteomes" id="UP000016534">
    <property type="component" value="Unassembled WGS sequence"/>
</dbReference>
<evidence type="ECO:0000256" key="3">
    <source>
        <dbReference type="ARBA" id="ARBA00022723"/>
    </source>
</evidence>
<feature type="domain" description="Reverse transcriptase" evidence="6">
    <location>
        <begin position="39"/>
        <end position="274"/>
    </location>
</feature>
<reference evidence="7" key="2">
    <citation type="submission" date="2013-04" db="EMBL/GenBank/DDBJ databases">
        <title>Genome sequence of Pseudoalteromonas undina.</title>
        <authorList>
            <person name="Xie B.-B."/>
            <person name="Rong J.-C."/>
            <person name="Qin Q.-L."/>
            <person name="Shu Y.-L."/>
            <person name="Zhang Y.-Z."/>
        </authorList>
    </citation>
    <scope>NUCLEOTIDE SEQUENCE</scope>
    <source>
        <strain evidence="7">NCIMB 2128</strain>
    </source>
</reference>
<keyword evidence="4" id="KW-0460">Magnesium</keyword>
<evidence type="ECO:0000256" key="5">
    <source>
        <dbReference type="ARBA" id="ARBA00022918"/>
    </source>
</evidence>
<dbReference type="InterPro" id="IPR000123">
    <property type="entry name" value="Reverse_transcriptase_msDNA"/>
</dbReference>
<reference evidence="7" key="1">
    <citation type="journal article" date="2012" name="J. Bacteriol.">
        <title>Genome sequences of type strains of seven species of the marine bacterium Pseudoalteromonas.</title>
        <authorList>
            <person name="Xie B.B."/>
            <person name="Shu Y.L."/>
            <person name="Qin Q.L."/>
            <person name="Rong J.C."/>
            <person name="Zhang X.Y."/>
            <person name="Chen X.L."/>
            <person name="Shi M."/>
            <person name="He H.L."/>
            <person name="Zhou B.C."/>
            <person name="Zhang Y.Z."/>
        </authorList>
    </citation>
    <scope>NUCLEOTIDE SEQUENCE [LARGE SCALE GENOMIC DNA]</scope>
    <source>
        <strain evidence="7">NCIMB 2128</strain>
    </source>
</reference>
<protein>
    <submittedName>
        <fullName evidence="7">RNA-directed DNA polymerase (Reverse transcriptase)</fullName>
    </submittedName>
</protein>
<name>A0ABN0NF07_9GAMM</name>
<dbReference type="CDD" id="cd03487">
    <property type="entry name" value="RT_Bac_retron_II"/>
    <property type="match status" value="1"/>
</dbReference>
<evidence type="ECO:0000256" key="2">
    <source>
        <dbReference type="ARBA" id="ARBA00022695"/>
    </source>
</evidence>
<dbReference type="EMBL" id="AHCF02000034">
    <property type="protein sequence ID" value="ERG60142.1"/>
    <property type="molecule type" value="Genomic_DNA"/>
</dbReference>
<proteinExistence type="predicted"/>
<comment type="caution">
    <text evidence="7">The sequence shown here is derived from an EMBL/GenBank/DDBJ whole genome shotgun (WGS) entry which is preliminary data.</text>
</comment>
<keyword evidence="1" id="KW-0808">Transferase</keyword>
<keyword evidence="8" id="KW-1185">Reference proteome</keyword>
<keyword evidence="5 7" id="KW-0695">RNA-directed DNA polymerase</keyword>
<organism evidence="7 8">
    <name type="scientific">Pseudoalteromonas undina</name>
    <dbReference type="NCBI Taxonomy" id="43660"/>
    <lineage>
        <taxon>Bacteria</taxon>
        <taxon>Pseudomonadati</taxon>
        <taxon>Pseudomonadota</taxon>
        <taxon>Gammaproteobacteria</taxon>
        <taxon>Alteromonadales</taxon>
        <taxon>Pseudoalteromonadaceae</taxon>
        <taxon>Pseudoalteromonas</taxon>
    </lineage>
</organism>
<gene>
    <name evidence="7" type="ORF">PUND_14151</name>
</gene>
<evidence type="ECO:0000256" key="1">
    <source>
        <dbReference type="ARBA" id="ARBA00022679"/>
    </source>
</evidence>
<evidence type="ECO:0000259" key="6">
    <source>
        <dbReference type="PROSITE" id="PS50878"/>
    </source>
</evidence>
<keyword evidence="3" id="KW-0479">Metal-binding</keyword>
<accession>A0ABN0NF07</accession>
<sequence length="412" mass="48005">MKRIFVSLDYQYYVKKRVSRSIPSLGVLKRTLSITDSEITQFYALLENGKAYRKVVGTFKSSGVERLVYDPDPLVRKIQRMINSRIFNPKKPKEGLILWPTYLYGSVPNTFYLNEGKLELQSRDYISCAKTHCLRKSVLKVDISDFYENIHREDVFNIFKNVLKYKDDVSSILADFCTYEDKIPQGGLTSSFIASAALFDVEPKLVQRLHKKKLNYTRLVDDITVSSFHSNYDFSLAISLIKEMLLKKNLPINEDKLIISNHSNSATLVHGLRVNFKEPRLPENEISKIRASVRGLERLAECSAYRVSRDYRKSHAMCMGRINRMQRIGHNKAKQLLVRVLKILPLPSHKDIITCNKLVYRLEKNHPNDKYKYSYKRIYNLAHFELNILQRTFKAQAKSLRNRLREVKPGEI</sequence>
<keyword evidence="2" id="KW-0548">Nucleotidyltransferase</keyword>
<dbReference type="InterPro" id="IPR000477">
    <property type="entry name" value="RT_dom"/>
</dbReference>